<gene>
    <name evidence="2" type="ORF">LCGC14_2715700</name>
</gene>
<accession>A0A0F8ZBH2</accession>
<keyword evidence="1" id="KW-0812">Transmembrane</keyword>
<protein>
    <submittedName>
        <fullName evidence="2">Uncharacterized protein</fullName>
    </submittedName>
</protein>
<dbReference type="AlphaFoldDB" id="A0A0F8ZBH2"/>
<proteinExistence type="predicted"/>
<feature type="non-terminal residue" evidence="2">
    <location>
        <position position="47"/>
    </location>
</feature>
<name>A0A0F8ZBH2_9ZZZZ</name>
<organism evidence="2">
    <name type="scientific">marine sediment metagenome</name>
    <dbReference type="NCBI Taxonomy" id="412755"/>
    <lineage>
        <taxon>unclassified sequences</taxon>
        <taxon>metagenomes</taxon>
        <taxon>ecological metagenomes</taxon>
    </lineage>
</organism>
<keyword evidence="1" id="KW-0472">Membrane</keyword>
<dbReference type="EMBL" id="LAZR01048774">
    <property type="protein sequence ID" value="KKK91162.1"/>
    <property type="molecule type" value="Genomic_DNA"/>
</dbReference>
<evidence type="ECO:0000313" key="2">
    <source>
        <dbReference type="EMBL" id="KKK91162.1"/>
    </source>
</evidence>
<evidence type="ECO:0000256" key="1">
    <source>
        <dbReference type="SAM" id="Phobius"/>
    </source>
</evidence>
<sequence>MNRKYKIILIAFGMLIIGYIITHFLGINEALFKIFVAAIISLTAIYG</sequence>
<feature type="transmembrane region" description="Helical" evidence="1">
    <location>
        <begin position="7"/>
        <end position="24"/>
    </location>
</feature>
<comment type="caution">
    <text evidence="2">The sequence shown here is derived from an EMBL/GenBank/DDBJ whole genome shotgun (WGS) entry which is preliminary data.</text>
</comment>
<reference evidence="2" key="1">
    <citation type="journal article" date="2015" name="Nature">
        <title>Complex archaea that bridge the gap between prokaryotes and eukaryotes.</title>
        <authorList>
            <person name="Spang A."/>
            <person name="Saw J.H."/>
            <person name="Jorgensen S.L."/>
            <person name="Zaremba-Niedzwiedzka K."/>
            <person name="Martijn J."/>
            <person name="Lind A.E."/>
            <person name="van Eijk R."/>
            <person name="Schleper C."/>
            <person name="Guy L."/>
            <person name="Ettema T.J."/>
        </authorList>
    </citation>
    <scope>NUCLEOTIDE SEQUENCE</scope>
</reference>
<keyword evidence="1" id="KW-1133">Transmembrane helix</keyword>